<proteinExistence type="predicted"/>
<dbReference type="Proteomes" id="UP000270094">
    <property type="component" value="Unassembled WGS sequence"/>
</dbReference>
<feature type="compositionally biased region" description="Polar residues" evidence="1">
    <location>
        <begin position="1"/>
        <end position="16"/>
    </location>
</feature>
<protein>
    <submittedName>
        <fullName evidence="2">Uncharacterized protein</fullName>
    </submittedName>
</protein>
<feature type="region of interest" description="Disordered" evidence="1">
    <location>
        <begin position="1"/>
        <end position="82"/>
    </location>
</feature>
<accession>A0A3P7LBA9</accession>
<dbReference type="AlphaFoldDB" id="A0A3P7LBA9"/>
<feature type="compositionally biased region" description="Polar residues" evidence="1">
    <location>
        <begin position="43"/>
        <end position="55"/>
    </location>
</feature>
<sequence>MSSQNLFSPVESTGSSIPVGAEAMKYNNSHHHRPASSRKLFANRSNENRYQSESSHVPFVDDNEPHGAQWESSEDSGERDLKAPTVSCEKLANHVDTMFAKLNEDMKRVAAIYGDGSFFARNFETYDAEVEELGKLNEADARAQLQRYALRCHVSEKEKEQLHKRNRELNVG</sequence>
<gene>
    <name evidence="2" type="ORF">SVUK_LOCUS15023</name>
</gene>
<evidence type="ECO:0000313" key="2">
    <source>
        <dbReference type="EMBL" id="VDM80025.1"/>
    </source>
</evidence>
<dbReference type="OrthoDB" id="5862731at2759"/>
<name>A0A3P7LBA9_STRVU</name>
<reference evidence="2 3" key="1">
    <citation type="submission" date="2018-11" db="EMBL/GenBank/DDBJ databases">
        <authorList>
            <consortium name="Pathogen Informatics"/>
        </authorList>
    </citation>
    <scope>NUCLEOTIDE SEQUENCE [LARGE SCALE GENOMIC DNA]</scope>
</reference>
<organism evidence="2 3">
    <name type="scientific">Strongylus vulgaris</name>
    <name type="common">Blood worm</name>
    <dbReference type="NCBI Taxonomy" id="40348"/>
    <lineage>
        <taxon>Eukaryota</taxon>
        <taxon>Metazoa</taxon>
        <taxon>Ecdysozoa</taxon>
        <taxon>Nematoda</taxon>
        <taxon>Chromadorea</taxon>
        <taxon>Rhabditida</taxon>
        <taxon>Rhabditina</taxon>
        <taxon>Rhabditomorpha</taxon>
        <taxon>Strongyloidea</taxon>
        <taxon>Strongylidae</taxon>
        <taxon>Strongylus</taxon>
    </lineage>
</organism>
<evidence type="ECO:0000313" key="3">
    <source>
        <dbReference type="Proteomes" id="UP000270094"/>
    </source>
</evidence>
<evidence type="ECO:0000256" key="1">
    <source>
        <dbReference type="SAM" id="MobiDB-lite"/>
    </source>
</evidence>
<keyword evidence="3" id="KW-1185">Reference proteome</keyword>
<dbReference type="EMBL" id="UYYB01107130">
    <property type="protein sequence ID" value="VDM80025.1"/>
    <property type="molecule type" value="Genomic_DNA"/>
</dbReference>